<dbReference type="EMBL" id="JAWNGG020000073">
    <property type="protein sequence ID" value="KAK9303715.1"/>
    <property type="molecule type" value="Genomic_DNA"/>
</dbReference>
<dbReference type="AlphaFoldDB" id="A0AAW1A1G7"/>
<evidence type="ECO:0000313" key="2">
    <source>
        <dbReference type="Proteomes" id="UP001432146"/>
    </source>
</evidence>
<keyword evidence="2" id="KW-1185">Reference proteome</keyword>
<reference evidence="1 2" key="1">
    <citation type="submission" date="2024-05" db="EMBL/GenBank/DDBJ databases">
        <title>The nuclear and mitochondrial genome assemblies of Tetragonisca angustula (Apidae: Meliponini), a tiny yet remarkable pollinator in the Neotropics.</title>
        <authorList>
            <person name="Ferrari R."/>
            <person name="Ricardo P.C."/>
            <person name="Dias F.C."/>
            <person name="Araujo N.S."/>
            <person name="Soares D.O."/>
            <person name="Zhou Q.-S."/>
            <person name="Zhu C.-D."/>
            <person name="Coutinho L."/>
            <person name="Airas M.C."/>
            <person name="Batista T.M."/>
        </authorList>
    </citation>
    <scope>NUCLEOTIDE SEQUENCE [LARGE SCALE GENOMIC DNA]</scope>
    <source>
        <strain evidence="1">ASF017062</strain>
        <tissue evidence="1">Abdomen</tissue>
    </source>
</reference>
<evidence type="ECO:0000313" key="1">
    <source>
        <dbReference type="EMBL" id="KAK9303715.1"/>
    </source>
</evidence>
<organism evidence="1 2">
    <name type="scientific">Tetragonisca angustula</name>
    <dbReference type="NCBI Taxonomy" id="166442"/>
    <lineage>
        <taxon>Eukaryota</taxon>
        <taxon>Metazoa</taxon>
        <taxon>Ecdysozoa</taxon>
        <taxon>Arthropoda</taxon>
        <taxon>Hexapoda</taxon>
        <taxon>Insecta</taxon>
        <taxon>Pterygota</taxon>
        <taxon>Neoptera</taxon>
        <taxon>Endopterygota</taxon>
        <taxon>Hymenoptera</taxon>
        <taxon>Apocrita</taxon>
        <taxon>Aculeata</taxon>
        <taxon>Apoidea</taxon>
        <taxon>Anthophila</taxon>
        <taxon>Apidae</taxon>
        <taxon>Tetragonisca</taxon>
    </lineage>
</organism>
<protein>
    <submittedName>
        <fullName evidence="1">Uncharacterized protein</fullName>
    </submittedName>
</protein>
<proteinExistence type="predicted"/>
<accession>A0AAW1A1G7</accession>
<dbReference type="Proteomes" id="UP001432146">
    <property type="component" value="Unassembled WGS sequence"/>
</dbReference>
<comment type="caution">
    <text evidence="1">The sequence shown here is derived from an EMBL/GenBank/DDBJ whole genome shotgun (WGS) entry which is preliminary data.</text>
</comment>
<sequence length="90" mass="10191">MEDAKPEIADRNRKPDEVAVAGKVAGIPGHVTNVKREKHYTHLFSTDEKSTRQKGIEKNKFPVENPREQMTARETVSYSRSNILRVSIDG</sequence>
<gene>
    <name evidence="1" type="ORF">QLX08_004710</name>
</gene>
<name>A0AAW1A1G7_9HYME</name>